<dbReference type="Pfam" id="PF00651">
    <property type="entry name" value="BTB"/>
    <property type="match status" value="1"/>
</dbReference>
<dbReference type="InterPro" id="IPR011333">
    <property type="entry name" value="SKP1/BTB/POZ_sf"/>
</dbReference>
<evidence type="ECO:0000313" key="3">
    <source>
        <dbReference type="Proteomes" id="UP000814176"/>
    </source>
</evidence>
<accession>A0ABQ8KD96</accession>
<evidence type="ECO:0000259" key="1">
    <source>
        <dbReference type="PROSITE" id="PS50097"/>
    </source>
</evidence>
<protein>
    <recommendedName>
        <fullName evidence="1">BTB domain-containing protein</fullName>
    </recommendedName>
</protein>
<dbReference type="SUPFAM" id="SSF54695">
    <property type="entry name" value="POZ domain"/>
    <property type="match status" value="1"/>
</dbReference>
<sequence length="348" mass="39314">MAAESSRPRKRARLDAASASGSTVVSAVTDDQVWFDDGNIVIVAQGTAFRVHRGVLSLHSEVFRDMFTVPPPADDETIEGCPVVRVTDTVHEMRTLLWALYYGRPFVNSREPMEFTVVAALARLAHKYHITDLRNDAVARIKTLYTDKFEDFTKQQPHSHELLSYKRQDAFEAVQLAHLVNEETILPVALYLCCQARFFEDHTAIAELMAHRADIDKVDLQVRVWAEEDLSRCLVARPRLMQAKFEVVCTTFQQGLSPSCTGKRLSQCEEALHRVKDNILSYEVGNNYHPTLDVDCLASCLQDDPVGEELRSFCAECMAFFRERDLAARSSAWAQLPRCFGLNIAGWA</sequence>
<evidence type="ECO:0000313" key="2">
    <source>
        <dbReference type="EMBL" id="KAH9835460.1"/>
    </source>
</evidence>
<dbReference type="CDD" id="cd18186">
    <property type="entry name" value="BTB_POZ_ZBTB_KLHL-like"/>
    <property type="match status" value="1"/>
</dbReference>
<comment type="caution">
    <text evidence="2">The sequence shown here is derived from an EMBL/GenBank/DDBJ whole genome shotgun (WGS) entry which is preliminary data.</text>
</comment>
<organism evidence="2 3">
    <name type="scientific">Rhodofomes roseus</name>
    <dbReference type="NCBI Taxonomy" id="34475"/>
    <lineage>
        <taxon>Eukaryota</taxon>
        <taxon>Fungi</taxon>
        <taxon>Dikarya</taxon>
        <taxon>Basidiomycota</taxon>
        <taxon>Agaricomycotina</taxon>
        <taxon>Agaricomycetes</taxon>
        <taxon>Polyporales</taxon>
        <taxon>Rhodofomes</taxon>
    </lineage>
</organism>
<dbReference type="Proteomes" id="UP000814176">
    <property type="component" value="Unassembled WGS sequence"/>
</dbReference>
<dbReference type="Gene3D" id="3.30.710.10">
    <property type="entry name" value="Potassium Channel Kv1.1, Chain A"/>
    <property type="match status" value="1"/>
</dbReference>
<keyword evidence="3" id="KW-1185">Reference proteome</keyword>
<dbReference type="InterPro" id="IPR000210">
    <property type="entry name" value="BTB/POZ_dom"/>
</dbReference>
<dbReference type="SMART" id="SM00225">
    <property type="entry name" value="BTB"/>
    <property type="match status" value="1"/>
</dbReference>
<reference evidence="2 3" key="1">
    <citation type="journal article" date="2021" name="Environ. Microbiol.">
        <title>Gene family expansions and transcriptome signatures uncover fungal adaptations to wood decay.</title>
        <authorList>
            <person name="Hage H."/>
            <person name="Miyauchi S."/>
            <person name="Viragh M."/>
            <person name="Drula E."/>
            <person name="Min B."/>
            <person name="Chaduli D."/>
            <person name="Navarro D."/>
            <person name="Favel A."/>
            <person name="Norest M."/>
            <person name="Lesage-Meessen L."/>
            <person name="Balint B."/>
            <person name="Merenyi Z."/>
            <person name="de Eugenio L."/>
            <person name="Morin E."/>
            <person name="Martinez A.T."/>
            <person name="Baldrian P."/>
            <person name="Stursova M."/>
            <person name="Martinez M.J."/>
            <person name="Novotny C."/>
            <person name="Magnuson J.K."/>
            <person name="Spatafora J.W."/>
            <person name="Maurice S."/>
            <person name="Pangilinan J."/>
            <person name="Andreopoulos W."/>
            <person name="LaButti K."/>
            <person name="Hundley H."/>
            <person name="Na H."/>
            <person name="Kuo A."/>
            <person name="Barry K."/>
            <person name="Lipzen A."/>
            <person name="Henrissat B."/>
            <person name="Riley R."/>
            <person name="Ahrendt S."/>
            <person name="Nagy L.G."/>
            <person name="Grigoriev I.V."/>
            <person name="Martin F."/>
            <person name="Rosso M.N."/>
        </authorList>
    </citation>
    <scope>NUCLEOTIDE SEQUENCE [LARGE SCALE GENOMIC DNA]</scope>
    <source>
        <strain evidence="2 3">CIRM-BRFM 1785</strain>
    </source>
</reference>
<dbReference type="RefSeq" id="XP_047777893.1">
    <property type="nucleotide sequence ID" value="XM_047920737.1"/>
</dbReference>
<dbReference type="GeneID" id="72001469"/>
<dbReference type="EMBL" id="JADCUA010000013">
    <property type="protein sequence ID" value="KAH9835460.1"/>
    <property type="molecule type" value="Genomic_DNA"/>
</dbReference>
<proteinExistence type="predicted"/>
<name>A0ABQ8KD96_9APHY</name>
<dbReference type="PROSITE" id="PS50097">
    <property type="entry name" value="BTB"/>
    <property type="match status" value="1"/>
</dbReference>
<gene>
    <name evidence="2" type="ORF">C8Q71DRAFT_710366</name>
</gene>
<feature type="domain" description="BTB" evidence="1">
    <location>
        <begin position="38"/>
        <end position="109"/>
    </location>
</feature>